<dbReference type="CDD" id="cd12148">
    <property type="entry name" value="fungal_TF_MHR"/>
    <property type="match status" value="1"/>
</dbReference>
<keyword evidence="7" id="KW-0863">Zinc-finger</keyword>
<reference evidence="11 12" key="1">
    <citation type="journal article" date="2020" name="BMC Genomics">
        <title>Correction to: Identification and distribution of gene clusters required for synthesis of sphingolipid metabolism inhibitors in diverse species of the filamentous fungus Fusarium.</title>
        <authorList>
            <person name="Kim H.S."/>
            <person name="Lohmar J.M."/>
            <person name="Busman M."/>
            <person name="Brown D.W."/>
            <person name="Naumann T.A."/>
            <person name="Divon H.H."/>
            <person name="Lysoe E."/>
            <person name="Uhlig S."/>
            <person name="Proctor R.H."/>
        </authorList>
    </citation>
    <scope>NUCLEOTIDE SEQUENCE [LARGE SCALE GENOMIC DNA]</scope>
    <source>
        <strain evidence="11 12">NRRL 25214</strain>
    </source>
</reference>
<dbReference type="PROSITE" id="PS00028">
    <property type="entry name" value="ZINC_FINGER_C2H2_1"/>
    <property type="match status" value="2"/>
</dbReference>
<dbReference type="InterPro" id="IPR036236">
    <property type="entry name" value="Znf_C2H2_sf"/>
</dbReference>
<dbReference type="Gene3D" id="1.10.3020.20">
    <property type="match status" value="1"/>
</dbReference>
<dbReference type="InterPro" id="IPR008979">
    <property type="entry name" value="Galactose-bd-like_sf"/>
</dbReference>
<dbReference type="InterPro" id="IPR013736">
    <property type="entry name" value="Xaa-Pro_dipept_C"/>
</dbReference>
<accession>A0A8H4ZN21</accession>
<comment type="caution">
    <text evidence="11">The sequence shown here is derived from an EMBL/GenBank/DDBJ whole genome shotgun (WGS) entry which is preliminary data.</text>
</comment>
<dbReference type="NCBIfam" id="TIGR00976">
    <property type="entry name" value="CocE_NonD"/>
    <property type="match status" value="1"/>
</dbReference>
<dbReference type="SUPFAM" id="SSF57667">
    <property type="entry name" value="beta-beta-alpha zinc fingers"/>
    <property type="match status" value="1"/>
</dbReference>
<evidence type="ECO:0000256" key="2">
    <source>
        <dbReference type="ARBA" id="ARBA00022801"/>
    </source>
</evidence>
<keyword evidence="5" id="KW-0804">Transcription</keyword>
<evidence type="ECO:0000256" key="6">
    <source>
        <dbReference type="ARBA" id="ARBA00023242"/>
    </source>
</evidence>
<feature type="domain" description="Zn(2)-C6 fungal-type" evidence="9">
    <location>
        <begin position="112"/>
        <end position="141"/>
    </location>
</feature>
<dbReference type="PANTHER" id="PTHR47660">
    <property type="entry name" value="TRANSCRIPTION FACTOR WITH C2H2 AND ZN(2)-CYS(6) DNA BINDING DOMAIN (EUROFUNG)-RELATED-RELATED"/>
    <property type="match status" value="1"/>
</dbReference>
<dbReference type="GO" id="GO:0008270">
    <property type="term" value="F:zinc ion binding"/>
    <property type="evidence" value="ECO:0007669"/>
    <property type="project" value="UniProtKB-KW"/>
</dbReference>
<dbReference type="EMBL" id="JABEVY010000111">
    <property type="protein sequence ID" value="KAF5249534.1"/>
    <property type="molecule type" value="Genomic_DNA"/>
</dbReference>
<evidence type="ECO:0008006" key="13">
    <source>
        <dbReference type="Google" id="ProtNLM"/>
    </source>
</evidence>
<dbReference type="GO" id="GO:0008239">
    <property type="term" value="F:dipeptidyl-peptidase activity"/>
    <property type="evidence" value="ECO:0007669"/>
    <property type="project" value="InterPro"/>
</dbReference>
<dbReference type="Gene3D" id="2.60.120.260">
    <property type="entry name" value="Galactose-binding domain-like"/>
    <property type="match status" value="1"/>
</dbReference>
<dbReference type="SMART" id="SM00355">
    <property type="entry name" value="ZnF_C2H2"/>
    <property type="match status" value="2"/>
</dbReference>
<dbReference type="SUPFAM" id="SSF53474">
    <property type="entry name" value="alpha/beta-Hydrolases"/>
    <property type="match status" value="1"/>
</dbReference>
<dbReference type="InterPro" id="IPR001138">
    <property type="entry name" value="Zn2Cys6_DnaBD"/>
</dbReference>
<keyword evidence="1" id="KW-0479">Metal-binding</keyword>
<dbReference type="InterPro" id="IPR007219">
    <property type="entry name" value="XnlR_reg_dom"/>
</dbReference>
<dbReference type="Pfam" id="PF00172">
    <property type="entry name" value="Zn_clus"/>
    <property type="match status" value="1"/>
</dbReference>
<feature type="compositionally biased region" description="Acidic residues" evidence="8">
    <location>
        <begin position="142"/>
        <end position="155"/>
    </location>
</feature>
<feature type="domain" description="C2H2-type" evidence="10">
    <location>
        <begin position="66"/>
        <end position="93"/>
    </location>
</feature>
<feature type="region of interest" description="Disordered" evidence="8">
    <location>
        <begin position="142"/>
        <end position="186"/>
    </location>
</feature>
<evidence type="ECO:0000259" key="9">
    <source>
        <dbReference type="PROSITE" id="PS50048"/>
    </source>
</evidence>
<dbReference type="Proteomes" id="UP000573603">
    <property type="component" value="Unassembled WGS sequence"/>
</dbReference>
<protein>
    <recommendedName>
        <fullName evidence="13">Xaa-Pro dipeptidyl-peptidase C-terminal domain-containing protein</fullName>
    </recommendedName>
</protein>
<dbReference type="GO" id="GO:0000981">
    <property type="term" value="F:DNA-binding transcription factor activity, RNA polymerase II-specific"/>
    <property type="evidence" value="ECO:0007669"/>
    <property type="project" value="InterPro"/>
</dbReference>
<dbReference type="Gene3D" id="3.40.50.1820">
    <property type="entry name" value="alpha/beta hydrolase"/>
    <property type="match status" value="1"/>
</dbReference>
<evidence type="ECO:0000256" key="5">
    <source>
        <dbReference type="ARBA" id="ARBA00023163"/>
    </source>
</evidence>
<dbReference type="InterPro" id="IPR005674">
    <property type="entry name" value="CocE/Ser_esterase"/>
</dbReference>
<evidence type="ECO:0000313" key="11">
    <source>
        <dbReference type="EMBL" id="KAF5249534.1"/>
    </source>
</evidence>
<dbReference type="InterPro" id="IPR036864">
    <property type="entry name" value="Zn2-C6_fun-type_DNA-bd_sf"/>
</dbReference>
<name>A0A8H4ZN21_9HYPO</name>
<dbReference type="Pfam" id="PF04082">
    <property type="entry name" value="Fungal_trans"/>
    <property type="match status" value="1"/>
</dbReference>
<dbReference type="Pfam" id="PF00096">
    <property type="entry name" value="zf-C2H2"/>
    <property type="match status" value="1"/>
</dbReference>
<evidence type="ECO:0000259" key="10">
    <source>
        <dbReference type="PROSITE" id="PS50157"/>
    </source>
</evidence>
<keyword evidence="2" id="KW-0378">Hydrolase</keyword>
<evidence type="ECO:0000313" key="12">
    <source>
        <dbReference type="Proteomes" id="UP000573603"/>
    </source>
</evidence>
<dbReference type="PROSITE" id="PS00463">
    <property type="entry name" value="ZN2_CY6_FUNGAL_1"/>
    <property type="match status" value="1"/>
</dbReference>
<dbReference type="PANTHER" id="PTHR47660:SF2">
    <property type="entry name" value="TRANSCRIPTION FACTOR WITH C2H2 AND ZN(2)-CYS(6) DNA BINDING DOMAIN (EUROFUNG)"/>
    <property type="match status" value="1"/>
</dbReference>
<evidence type="ECO:0000256" key="3">
    <source>
        <dbReference type="ARBA" id="ARBA00022833"/>
    </source>
</evidence>
<dbReference type="SMART" id="SM00066">
    <property type="entry name" value="GAL4"/>
    <property type="match status" value="1"/>
</dbReference>
<dbReference type="PROSITE" id="PS50157">
    <property type="entry name" value="ZINC_FINGER_C2H2_2"/>
    <property type="match status" value="2"/>
</dbReference>
<dbReference type="Pfam" id="PF02129">
    <property type="entry name" value="Peptidase_S15"/>
    <property type="match status" value="1"/>
</dbReference>
<dbReference type="GO" id="GO:0006351">
    <property type="term" value="P:DNA-templated transcription"/>
    <property type="evidence" value="ECO:0007669"/>
    <property type="project" value="InterPro"/>
</dbReference>
<dbReference type="InterPro" id="IPR013087">
    <property type="entry name" value="Znf_C2H2_type"/>
</dbReference>
<dbReference type="GO" id="GO:0003677">
    <property type="term" value="F:DNA binding"/>
    <property type="evidence" value="ECO:0007669"/>
    <property type="project" value="InterPro"/>
</dbReference>
<dbReference type="InterPro" id="IPR000383">
    <property type="entry name" value="Xaa-Pro-like_dom"/>
</dbReference>
<dbReference type="Pfam" id="PF08530">
    <property type="entry name" value="PepX_C"/>
    <property type="match status" value="1"/>
</dbReference>
<feature type="domain" description="C2H2-type" evidence="10">
    <location>
        <begin position="38"/>
        <end position="65"/>
    </location>
</feature>
<evidence type="ECO:0000256" key="1">
    <source>
        <dbReference type="ARBA" id="ARBA00022723"/>
    </source>
</evidence>
<proteinExistence type="predicted"/>
<feature type="region of interest" description="Disordered" evidence="8">
    <location>
        <begin position="1"/>
        <end position="34"/>
    </location>
</feature>
<keyword evidence="4" id="KW-0805">Transcription regulation</keyword>
<evidence type="ECO:0000256" key="8">
    <source>
        <dbReference type="SAM" id="MobiDB-lite"/>
    </source>
</evidence>
<sequence>MPDNSIVQPAPLRQSHQSSNPDTDVGHGRGQAPRQGLYQCSQCDRRYNRAEHLARHVRSHTQTRPYLCQICLKPFARRDVLKRHQATHDRFQNDHSQTTARPFIQSFRAGRACKPCAAAKAKCSDQKPCQRCLAKGLECSYPDDPEPGSESESGPEPEPQLDLGTPEMEDPTLHERQVPDDTFPNNQNMDGDMEDTIVVSHIGCVEQMGGSHLQSQYDANTVLNPGFDDRLASLNGYLSPMEFPDLFDFSVQHPQTVEEFSLQDWDMGNVGLSPPEVYHDPSNSNLMQSALQGGQETVNKTFETTSPYTDLSVTRQWEPQPNENSETEHAHLAAGDEGLVSNHNLDVSPLEAGLSTVGRDIVLNMVLSTTSRANSVLIVAAFPSVETLNKFIRIYTQGESSSYVDKILHYPTLDFNRQRPELLGAMIAMGATNAGSSTSRKFGYAMQEVVRASSFRSWEEDNGNCSELGLAQGFIIQQYIAFFSGVRRKIALAVSCSNCIQTMIKCGLDPRPAFSGTYGPIDLAELDGHLLESAWCEWAIGESQRRLCYASYILDAHVSLSHGIQSIVPWVDMNLPLPAPDELWTAKTSIEWKQAMLGLFRSPGPPRPVCLGDVLADPVVLTTHGGLTSTDFAASSFLAGMWTLIRELHQFDRITHKASIWSSLLVSSRRTELLSVLKLFESQYITSQEVSSKMRLLCEAISMHAMVTPDNLVLPKLTTLPLMNKASVPSTTVNGLKLSTNFEYRAALWRTGRILHAAARCVPGELGGVYIVALFHAAILLWWYGIKLLCQDRHVSGTGISRAFVCVLDGDGSLEHQVLGGQFELALLGQGPDSPPVPLMDVPGTMEYWYGLWSILGYAAQAILCRAACATSRSPFRPASNPSEVANMPNVIRDIRTVDAESFPYIFERDVSIQLKSNNQTVARANVYRPRNVERAPVLITYGPYGKDIPYEDFLKHSFDEINPKHKSAHSSFETPDPGFWTKEGYVVLRVDEVGVGQSPGLLDTMSQNTTDAFYEVIEWAAEQSWSNGKVGLIGISYFAGTQWRVASRRPRGLACIVPYEGMADYYRDRSRQGGIAAMRFLEFWFNRQCKSNQYGLPGKANRKWGPDTVEGDLSEEELVANRRDQAEDNAAHLFRDDPYYASKEYNLEDIEVPILSVGNWGNTAVHLRGNILGYLFAGSRYKFLRLGVGRHDLPFYQDEEVDKQKSFLSAFLKDDDYAGWTTGQQPPIDMVVRKGNVGYNDPEAEKAGYTRRIENEWPLARTQYTNYYLHRNGTMSTEPEATQVEQPIGRLSYEALGTPEDPRFIEFSMPPFTMETEITGHIVAHLNVSATPHLGKSAPRDIDLFLTLRHLDAHDKEIFYTGTIGNPVPLVKGWQRVSLRKINTAHRRHRDWLPHRDYFSTDVQPVIPGEVYAVDVEVWPTNVVVEPGSRLVLEVASGDTPGVGIFVHDGAERTEEQFGGMNHIHFAPHYQNYITLPII</sequence>
<dbReference type="SMART" id="SM00939">
    <property type="entry name" value="PepX_C"/>
    <property type="match status" value="1"/>
</dbReference>
<keyword evidence="12" id="KW-1185">Reference proteome</keyword>
<gene>
    <name evidence="11" type="ORF">FANTH_5127</name>
</gene>
<dbReference type="SUPFAM" id="SSF49785">
    <property type="entry name" value="Galactose-binding domain-like"/>
    <property type="match status" value="1"/>
</dbReference>
<evidence type="ECO:0000256" key="7">
    <source>
        <dbReference type="PROSITE-ProRule" id="PRU00042"/>
    </source>
</evidence>
<organism evidence="11 12">
    <name type="scientific">Fusarium anthophilum</name>
    <dbReference type="NCBI Taxonomy" id="48485"/>
    <lineage>
        <taxon>Eukaryota</taxon>
        <taxon>Fungi</taxon>
        <taxon>Dikarya</taxon>
        <taxon>Ascomycota</taxon>
        <taxon>Pezizomycotina</taxon>
        <taxon>Sordariomycetes</taxon>
        <taxon>Hypocreomycetidae</taxon>
        <taxon>Hypocreales</taxon>
        <taxon>Nectriaceae</taxon>
        <taxon>Fusarium</taxon>
        <taxon>Fusarium fujikuroi species complex</taxon>
    </lineage>
</organism>
<keyword evidence="6" id="KW-0539">Nucleus</keyword>
<dbReference type="PROSITE" id="PS50048">
    <property type="entry name" value="ZN2_CY6_FUNGAL_2"/>
    <property type="match status" value="1"/>
</dbReference>
<dbReference type="SUPFAM" id="SSF57701">
    <property type="entry name" value="Zn2/Cys6 DNA-binding domain"/>
    <property type="match status" value="1"/>
</dbReference>
<keyword evidence="3" id="KW-0862">Zinc</keyword>
<evidence type="ECO:0000256" key="4">
    <source>
        <dbReference type="ARBA" id="ARBA00023015"/>
    </source>
</evidence>
<dbReference type="InterPro" id="IPR029058">
    <property type="entry name" value="AB_hydrolase_fold"/>
</dbReference>
<dbReference type="Gene3D" id="3.30.160.60">
    <property type="entry name" value="Classic Zinc Finger"/>
    <property type="match status" value="2"/>
</dbReference>
<dbReference type="Gene3D" id="4.10.240.10">
    <property type="entry name" value="Zn(2)-C6 fungal-type DNA-binding domain"/>
    <property type="match status" value="1"/>
</dbReference>